<dbReference type="AlphaFoldDB" id="A0A2P2PJE5"/>
<reference evidence="1" key="1">
    <citation type="submission" date="2018-02" db="EMBL/GenBank/DDBJ databases">
        <title>Rhizophora mucronata_Transcriptome.</title>
        <authorList>
            <person name="Meera S.P."/>
            <person name="Sreeshan A."/>
            <person name="Augustine A."/>
        </authorList>
    </citation>
    <scope>NUCLEOTIDE SEQUENCE</scope>
    <source>
        <tissue evidence="1">Leaf</tissue>
    </source>
</reference>
<sequence length="43" mass="5174">MIPIICMFLSCLTKYPINFFLVQISSNFRHVLFIKVFLTFPYK</sequence>
<accession>A0A2P2PJE5</accession>
<proteinExistence type="predicted"/>
<evidence type="ECO:0000313" key="1">
    <source>
        <dbReference type="EMBL" id="MBX54874.1"/>
    </source>
</evidence>
<name>A0A2P2PJE5_RHIMU</name>
<dbReference type="EMBL" id="GGEC01074390">
    <property type="protein sequence ID" value="MBX54874.1"/>
    <property type="molecule type" value="Transcribed_RNA"/>
</dbReference>
<protein>
    <submittedName>
        <fullName evidence="1">Uncharacterized protein</fullName>
    </submittedName>
</protein>
<organism evidence="1">
    <name type="scientific">Rhizophora mucronata</name>
    <name type="common">Asiatic mangrove</name>
    <dbReference type="NCBI Taxonomy" id="61149"/>
    <lineage>
        <taxon>Eukaryota</taxon>
        <taxon>Viridiplantae</taxon>
        <taxon>Streptophyta</taxon>
        <taxon>Embryophyta</taxon>
        <taxon>Tracheophyta</taxon>
        <taxon>Spermatophyta</taxon>
        <taxon>Magnoliopsida</taxon>
        <taxon>eudicotyledons</taxon>
        <taxon>Gunneridae</taxon>
        <taxon>Pentapetalae</taxon>
        <taxon>rosids</taxon>
        <taxon>fabids</taxon>
        <taxon>Malpighiales</taxon>
        <taxon>Rhizophoraceae</taxon>
        <taxon>Rhizophora</taxon>
    </lineage>
</organism>